<evidence type="ECO:0000313" key="2">
    <source>
        <dbReference type="Proteomes" id="UP000767334"/>
    </source>
</evidence>
<keyword evidence="2" id="KW-1185">Reference proteome</keyword>
<proteinExistence type="predicted"/>
<reference evidence="1 2" key="1">
    <citation type="journal article" date="2021" name="Sci. Rep.">
        <title>The distribution of antibiotic resistance genes in chicken gut microbiota commensals.</title>
        <authorList>
            <person name="Juricova H."/>
            <person name="Matiasovicova J."/>
            <person name="Kubasova T."/>
            <person name="Cejkova D."/>
            <person name="Rychlik I."/>
        </authorList>
    </citation>
    <scope>NUCLEOTIDE SEQUENCE [LARGE SCALE GENOMIC DNA]</scope>
    <source>
        <strain evidence="1 2">An435</strain>
    </source>
</reference>
<dbReference type="RefSeq" id="WP_195516925.1">
    <property type="nucleotide sequence ID" value="NZ_JACJLL010000007.1"/>
</dbReference>
<comment type="caution">
    <text evidence="1">The sequence shown here is derived from an EMBL/GenBank/DDBJ whole genome shotgun (WGS) entry which is preliminary data.</text>
</comment>
<dbReference type="Proteomes" id="UP000767334">
    <property type="component" value="Unassembled WGS sequence"/>
</dbReference>
<gene>
    <name evidence="1" type="ORF">H6A19_02205</name>
</gene>
<protein>
    <recommendedName>
        <fullName evidence="3">Transposase</fullName>
    </recommendedName>
</protein>
<accession>A0ABS2FC93</accession>
<sequence length="47" mass="5336">MEKLYLVALIFGQLKCNEQVVDLLNQGLLLTTRIGALESIPTWDEVF</sequence>
<dbReference type="EMBL" id="JACJLL010000007">
    <property type="protein sequence ID" value="MBM6818160.1"/>
    <property type="molecule type" value="Genomic_DNA"/>
</dbReference>
<evidence type="ECO:0008006" key="3">
    <source>
        <dbReference type="Google" id="ProtNLM"/>
    </source>
</evidence>
<organism evidence="1 2">
    <name type="scientific">Clostridium saudiense</name>
    <dbReference type="NCBI Taxonomy" id="1414720"/>
    <lineage>
        <taxon>Bacteria</taxon>
        <taxon>Bacillati</taxon>
        <taxon>Bacillota</taxon>
        <taxon>Clostridia</taxon>
        <taxon>Eubacteriales</taxon>
        <taxon>Clostridiaceae</taxon>
        <taxon>Clostridium</taxon>
    </lineage>
</organism>
<evidence type="ECO:0000313" key="1">
    <source>
        <dbReference type="EMBL" id="MBM6818160.1"/>
    </source>
</evidence>
<name>A0ABS2FC93_9CLOT</name>